<dbReference type="InterPro" id="IPR011257">
    <property type="entry name" value="DNA_glycosylase"/>
</dbReference>
<protein>
    <recommendedName>
        <fullName evidence="2">SnoaL-like domain-containing protein</fullName>
    </recommendedName>
</protein>
<dbReference type="Pfam" id="PF13577">
    <property type="entry name" value="SnoaL_4"/>
    <property type="match status" value="1"/>
</dbReference>
<keyword evidence="4" id="KW-1185">Reference proteome</keyword>
<accession>A0A2N3NJ26</accession>
<proteinExistence type="predicted"/>
<dbReference type="EMBL" id="NLAX01000003">
    <property type="protein sequence ID" value="PKS12445.1"/>
    <property type="molecule type" value="Genomic_DNA"/>
</dbReference>
<dbReference type="GO" id="GO:0003824">
    <property type="term" value="F:catalytic activity"/>
    <property type="evidence" value="ECO:0007669"/>
    <property type="project" value="InterPro"/>
</dbReference>
<dbReference type="GO" id="GO:0006281">
    <property type="term" value="P:DNA repair"/>
    <property type="evidence" value="ECO:0007669"/>
    <property type="project" value="InterPro"/>
</dbReference>
<feature type="compositionally biased region" description="Basic and acidic residues" evidence="1">
    <location>
        <begin position="180"/>
        <end position="189"/>
    </location>
</feature>
<dbReference type="InterPro" id="IPR037401">
    <property type="entry name" value="SnoaL-like"/>
</dbReference>
<organism evidence="3 4">
    <name type="scientific">Lomentospora prolificans</name>
    <dbReference type="NCBI Taxonomy" id="41688"/>
    <lineage>
        <taxon>Eukaryota</taxon>
        <taxon>Fungi</taxon>
        <taxon>Dikarya</taxon>
        <taxon>Ascomycota</taxon>
        <taxon>Pezizomycotina</taxon>
        <taxon>Sordariomycetes</taxon>
        <taxon>Hypocreomycetidae</taxon>
        <taxon>Microascales</taxon>
        <taxon>Microascaceae</taxon>
        <taxon>Lomentospora</taxon>
    </lineage>
</organism>
<name>A0A2N3NJ26_9PEZI</name>
<dbReference type="InParanoid" id="A0A2N3NJ26"/>
<comment type="caution">
    <text evidence="3">The sequence shown here is derived from an EMBL/GenBank/DDBJ whole genome shotgun (WGS) entry which is preliminary data.</text>
</comment>
<dbReference type="VEuPathDB" id="FungiDB:jhhlp_000651"/>
<dbReference type="SUPFAM" id="SSF54427">
    <property type="entry name" value="NTF2-like"/>
    <property type="match status" value="1"/>
</dbReference>
<evidence type="ECO:0000313" key="3">
    <source>
        <dbReference type="EMBL" id="PKS12445.1"/>
    </source>
</evidence>
<feature type="compositionally biased region" description="Basic and acidic residues" evidence="1">
    <location>
        <begin position="220"/>
        <end position="236"/>
    </location>
</feature>
<sequence>MVSYSVSEFLLDKSNIDETGWYYDTASEAGLRDEVYAPEVVIDYGSLLDGKPIKTTSAEWAQQATGLTKAYDACQHLYGHTIIRLPQPGAGERPDRATVWAQGNGNLVKKSVNGSPFAHNGGRAILEVVRLPELEERGENPWRIASQKVTLSWFNGNYAVLQQKEKRDPGSARSESSPEQVREKDEGHPPQKRSAKPAGKKGAVKEEKSPKRRRKSHGSPAEEEKRIESQHSKGGDLKAIANNVLEKYGETPLKDLVDNSWPESQVVMAHILNAMLSSARISHDIARSTLKALLDAKYNDLEVLHKSSWDERTEVLTKGGYVRYRERMANFLGDLMELMKEKYDDDASQILPSHEEGDAARKDLAADLREIKGLGPLGVDICMSSIQGYFPNVAPFLDNRSLETAKHIGLGDDVEAMFDSIGSDAEAMARLEVALTRVRFEKKEGDFAPVGG</sequence>
<feature type="domain" description="SnoaL-like" evidence="2">
    <location>
        <begin position="19"/>
        <end position="146"/>
    </location>
</feature>
<gene>
    <name evidence="3" type="ORF">jhhlp_000651</name>
</gene>
<feature type="compositionally biased region" description="Basic residues" evidence="1">
    <location>
        <begin position="190"/>
        <end position="199"/>
    </location>
</feature>
<dbReference type="Proteomes" id="UP000233524">
    <property type="component" value="Unassembled WGS sequence"/>
</dbReference>
<evidence type="ECO:0000259" key="2">
    <source>
        <dbReference type="Pfam" id="PF13577"/>
    </source>
</evidence>
<dbReference type="AlphaFoldDB" id="A0A2N3NJ26"/>
<evidence type="ECO:0000313" key="4">
    <source>
        <dbReference type="Proteomes" id="UP000233524"/>
    </source>
</evidence>
<evidence type="ECO:0000256" key="1">
    <source>
        <dbReference type="SAM" id="MobiDB-lite"/>
    </source>
</evidence>
<dbReference type="OrthoDB" id="5239288at2759"/>
<dbReference type="SUPFAM" id="SSF48150">
    <property type="entry name" value="DNA-glycosylase"/>
    <property type="match status" value="1"/>
</dbReference>
<reference evidence="3 4" key="1">
    <citation type="journal article" date="2017" name="G3 (Bethesda)">
        <title>First Draft Genome Sequence of the Pathogenic Fungus Lomentospora prolificans (Formerly Scedosporium prolificans).</title>
        <authorList>
            <person name="Luo R."/>
            <person name="Zimin A."/>
            <person name="Workman R."/>
            <person name="Fan Y."/>
            <person name="Pertea G."/>
            <person name="Grossman N."/>
            <person name="Wear M.P."/>
            <person name="Jia B."/>
            <person name="Miller H."/>
            <person name="Casadevall A."/>
            <person name="Timp W."/>
            <person name="Zhang S.X."/>
            <person name="Salzberg S.L."/>
        </authorList>
    </citation>
    <scope>NUCLEOTIDE SEQUENCE [LARGE SCALE GENOMIC DNA]</scope>
    <source>
        <strain evidence="3 4">JHH-5317</strain>
    </source>
</reference>
<feature type="region of interest" description="Disordered" evidence="1">
    <location>
        <begin position="162"/>
        <end position="236"/>
    </location>
</feature>
<dbReference type="InterPro" id="IPR032710">
    <property type="entry name" value="NTF2-like_dom_sf"/>
</dbReference>
<dbReference type="Gene3D" id="3.10.450.50">
    <property type="match status" value="1"/>
</dbReference>